<dbReference type="EMBL" id="KV460214">
    <property type="protein sequence ID" value="OBT98887.1"/>
    <property type="molecule type" value="Genomic_DNA"/>
</dbReference>
<feature type="compositionally biased region" description="Acidic residues" evidence="1">
    <location>
        <begin position="51"/>
        <end position="79"/>
    </location>
</feature>
<protein>
    <submittedName>
        <fullName evidence="2">Uncharacterized protein</fullName>
    </submittedName>
</protein>
<dbReference type="GeneID" id="28835873"/>
<reference evidence="2 3" key="1">
    <citation type="submission" date="2016-03" db="EMBL/GenBank/DDBJ databases">
        <title>Comparative genomics of Pseudogymnoascus destructans, the fungus causing white-nose syndrome of bats.</title>
        <authorList>
            <person name="Palmer J.M."/>
            <person name="Drees K.P."/>
            <person name="Foster J.T."/>
            <person name="Lindner D.L."/>
        </authorList>
    </citation>
    <scope>NUCLEOTIDE SEQUENCE [LARGE SCALE GENOMIC DNA]</scope>
    <source>
        <strain evidence="2 3">UAMH 10579</strain>
    </source>
</reference>
<name>A0A1B8GST3_9PEZI</name>
<dbReference type="OrthoDB" id="10402503at2759"/>
<gene>
    <name evidence="2" type="ORF">VE01_02487</name>
</gene>
<reference evidence="3" key="2">
    <citation type="journal article" date="2018" name="Nat. Commun.">
        <title>Extreme sensitivity to ultraviolet light in the fungal pathogen causing white-nose syndrome of bats.</title>
        <authorList>
            <person name="Palmer J.M."/>
            <person name="Drees K.P."/>
            <person name="Foster J.T."/>
            <person name="Lindner D.L."/>
        </authorList>
    </citation>
    <scope>NUCLEOTIDE SEQUENCE [LARGE SCALE GENOMIC DNA]</scope>
    <source>
        <strain evidence="3">UAMH 10579</strain>
    </source>
</reference>
<dbReference type="RefSeq" id="XP_018132620.1">
    <property type="nucleotide sequence ID" value="XM_018271996.1"/>
</dbReference>
<feature type="region of interest" description="Disordered" evidence="1">
    <location>
        <begin position="1"/>
        <end position="27"/>
    </location>
</feature>
<feature type="region of interest" description="Disordered" evidence="1">
    <location>
        <begin position="49"/>
        <end position="79"/>
    </location>
</feature>
<keyword evidence="3" id="KW-1185">Reference proteome</keyword>
<dbReference type="Proteomes" id="UP000091956">
    <property type="component" value="Unassembled WGS sequence"/>
</dbReference>
<accession>A0A1B8GST3</accession>
<evidence type="ECO:0000313" key="3">
    <source>
        <dbReference type="Proteomes" id="UP000091956"/>
    </source>
</evidence>
<dbReference type="AlphaFoldDB" id="A0A1B8GST3"/>
<sequence>MRLTHTPDSLPLKSDHWSHKHLTPSKGGGPFGVNAYCKSRGCYCEGMMGERDDDLDEESQADEEFDWDEFYASEQEDKE</sequence>
<organism evidence="2 3">
    <name type="scientific">Pseudogymnoascus verrucosus</name>
    <dbReference type="NCBI Taxonomy" id="342668"/>
    <lineage>
        <taxon>Eukaryota</taxon>
        <taxon>Fungi</taxon>
        <taxon>Dikarya</taxon>
        <taxon>Ascomycota</taxon>
        <taxon>Pezizomycotina</taxon>
        <taxon>Leotiomycetes</taxon>
        <taxon>Thelebolales</taxon>
        <taxon>Thelebolaceae</taxon>
        <taxon>Pseudogymnoascus</taxon>
    </lineage>
</organism>
<evidence type="ECO:0000256" key="1">
    <source>
        <dbReference type="SAM" id="MobiDB-lite"/>
    </source>
</evidence>
<proteinExistence type="predicted"/>
<evidence type="ECO:0000313" key="2">
    <source>
        <dbReference type="EMBL" id="OBT98887.1"/>
    </source>
</evidence>